<keyword evidence="3" id="KW-1185">Reference proteome</keyword>
<dbReference type="RefSeq" id="WP_349214056.1">
    <property type="nucleotide sequence ID" value="NZ_JBBMFA010000018.1"/>
</dbReference>
<dbReference type="SUPFAM" id="SSF53335">
    <property type="entry name" value="S-adenosyl-L-methionine-dependent methyltransferases"/>
    <property type="match status" value="1"/>
</dbReference>
<dbReference type="Gene3D" id="3.40.50.150">
    <property type="entry name" value="Vaccinia Virus protein VP39"/>
    <property type="match status" value="1"/>
</dbReference>
<dbReference type="GO" id="GO:0032259">
    <property type="term" value="P:methylation"/>
    <property type="evidence" value="ECO:0007669"/>
    <property type="project" value="UniProtKB-KW"/>
</dbReference>
<gene>
    <name evidence="2" type="ORF">WMO24_00380</name>
</gene>
<dbReference type="CDD" id="cd02440">
    <property type="entry name" value="AdoMet_MTases"/>
    <property type="match status" value="1"/>
</dbReference>
<evidence type="ECO:0000313" key="3">
    <source>
        <dbReference type="Proteomes" id="UP001477672"/>
    </source>
</evidence>
<name>A0ABV1GAP5_9FIRM</name>
<dbReference type="EMBL" id="JBBMFA010000018">
    <property type="protein sequence ID" value="MEQ2518906.1"/>
    <property type="molecule type" value="Genomic_DNA"/>
</dbReference>
<dbReference type="InterPro" id="IPR050210">
    <property type="entry name" value="tRNA_Adenine-N(6)_MTase"/>
</dbReference>
<dbReference type="GO" id="GO:0008168">
    <property type="term" value="F:methyltransferase activity"/>
    <property type="evidence" value="ECO:0007669"/>
    <property type="project" value="UniProtKB-KW"/>
</dbReference>
<keyword evidence="2" id="KW-0489">Methyltransferase</keyword>
<dbReference type="InterPro" id="IPR029063">
    <property type="entry name" value="SAM-dependent_MTases_sf"/>
</dbReference>
<protein>
    <submittedName>
        <fullName evidence="2">Methyltransferase</fullName>
    </submittedName>
</protein>
<sequence>MHTERLVNGTAVFVDGAYRFGQDAMLLSAFCKVRRAERVCDLGTGCGIIPLRWHDRGHRGPCYAVELQAGALALLQQALAEGRIEHIVPVLGDLRSWRPREAGLFDVVCCNPPYFTGGRQSPDPARADMRHERTCTLADVCHTASALLRDGGRLCVCQRPERLADAIAAMRAVRIEPKRLQFVAARPDREPVLFLLEGHKNRAPGMRVAPVFITQREDRSPSDEILAVYGQTREEKP</sequence>
<reference evidence="2 3" key="1">
    <citation type="submission" date="2024-03" db="EMBL/GenBank/DDBJ databases">
        <title>Human intestinal bacterial collection.</title>
        <authorList>
            <person name="Pauvert C."/>
            <person name="Hitch T.C.A."/>
            <person name="Clavel T."/>
        </authorList>
    </citation>
    <scope>NUCLEOTIDE SEQUENCE [LARGE SCALE GENOMIC DNA]</scope>
    <source>
        <strain evidence="2 3">CLA-JM-H11</strain>
    </source>
</reference>
<feature type="domain" description="Methyltransferase small" evidence="1">
    <location>
        <begin position="9"/>
        <end position="123"/>
    </location>
</feature>
<dbReference type="Pfam" id="PF05175">
    <property type="entry name" value="MTS"/>
    <property type="match status" value="1"/>
</dbReference>
<accession>A0ABV1GAP5</accession>
<dbReference type="PANTHER" id="PTHR47739:SF1">
    <property type="entry name" value="TRNA1(VAL) (ADENINE(37)-N6)-METHYLTRANSFERASE"/>
    <property type="match status" value="1"/>
</dbReference>
<proteinExistence type="predicted"/>
<keyword evidence="2" id="KW-0808">Transferase</keyword>
<comment type="caution">
    <text evidence="2">The sequence shown here is derived from an EMBL/GenBank/DDBJ whole genome shotgun (WGS) entry which is preliminary data.</text>
</comment>
<dbReference type="PANTHER" id="PTHR47739">
    <property type="entry name" value="TRNA1(VAL) (ADENINE(37)-N6)-METHYLTRANSFERASE"/>
    <property type="match status" value="1"/>
</dbReference>
<dbReference type="InterPro" id="IPR007848">
    <property type="entry name" value="Small_mtfrase_dom"/>
</dbReference>
<organism evidence="2 3">
    <name type="scientific">Ruthenibacterium intestinale</name>
    <dbReference type="NCBI Taxonomy" id="3133163"/>
    <lineage>
        <taxon>Bacteria</taxon>
        <taxon>Bacillati</taxon>
        <taxon>Bacillota</taxon>
        <taxon>Clostridia</taxon>
        <taxon>Eubacteriales</taxon>
        <taxon>Oscillospiraceae</taxon>
        <taxon>Ruthenibacterium</taxon>
    </lineage>
</organism>
<evidence type="ECO:0000313" key="2">
    <source>
        <dbReference type="EMBL" id="MEQ2518906.1"/>
    </source>
</evidence>
<evidence type="ECO:0000259" key="1">
    <source>
        <dbReference type="Pfam" id="PF05175"/>
    </source>
</evidence>
<dbReference type="Proteomes" id="UP001477672">
    <property type="component" value="Unassembled WGS sequence"/>
</dbReference>